<keyword evidence="2" id="KW-1185">Reference proteome</keyword>
<evidence type="ECO:0000313" key="1">
    <source>
        <dbReference type="EMBL" id="OQN95608.1"/>
    </source>
</evidence>
<reference evidence="2" key="1">
    <citation type="submission" date="2017-03" db="EMBL/GenBank/DDBJ databases">
        <title>Genomes of endolithic fungi from Antarctica.</title>
        <authorList>
            <person name="Coleine C."/>
            <person name="Masonjones S."/>
            <person name="Stajich J.E."/>
        </authorList>
    </citation>
    <scope>NUCLEOTIDE SEQUENCE [LARGE SCALE GENOMIC DNA]</scope>
    <source>
        <strain evidence="2">CCFEE 5527</strain>
    </source>
</reference>
<dbReference type="EMBL" id="NAJO01000085">
    <property type="protein sequence ID" value="OQN95608.1"/>
    <property type="molecule type" value="Genomic_DNA"/>
</dbReference>
<dbReference type="InParanoid" id="A0A1V8S8Q9"/>
<protein>
    <submittedName>
        <fullName evidence="1">Uncharacterized protein</fullName>
    </submittedName>
</protein>
<name>A0A1V8S8Q9_9PEZI</name>
<organism evidence="1 2">
    <name type="scientific">Cryoendolithus antarcticus</name>
    <dbReference type="NCBI Taxonomy" id="1507870"/>
    <lineage>
        <taxon>Eukaryota</taxon>
        <taxon>Fungi</taxon>
        <taxon>Dikarya</taxon>
        <taxon>Ascomycota</taxon>
        <taxon>Pezizomycotina</taxon>
        <taxon>Dothideomycetes</taxon>
        <taxon>Dothideomycetidae</taxon>
        <taxon>Cladosporiales</taxon>
        <taxon>Cladosporiaceae</taxon>
        <taxon>Cryoendolithus</taxon>
    </lineage>
</organism>
<gene>
    <name evidence="1" type="ORF">B0A48_18313</name>
</gene>
<evidence type="ECO:0000313" key="2">
    <source>
        <dbReference type="Proteomes" id="UP000192596"/>
    </source>
</evidence>
<proteinExistence type="predicted"/>
<accession>A0A1V8S8Q9</accession>
<dbReference type="AlphaFoldDB" id="A0A1V8S8Q9"/>
<sequence length="52" mass="5915">MTADDMAKLQEEAIDYASPIIVRVGAERHPFIINKDVSTRSLDYFRTALKNC</sequence>
<comment type="caution">
    <text evidence="1">The sequence shown here is derived from an EMBL/GenBank/DDBJ whole genome shotgun (WGS) entry which is preliminary data.</text>
</comment>
<dbReference type="Proteomes" id="UP000192596">
    <property type="component" value="Unassembled WGS sequence"/>
</dbReference>